<dbReference type="AlphaFoldDB" id="A0A8J5FHZ7"/>
<evidence type="ECO:0000313" key="1">
    <source>
        <dbReference type="EMBL" id="KAG6489717.1"/>
    </source>
</evidence>
<dbReference type="Proteomes" id="UP000734854">
    <property type="component" value="Unassembled WGS sequence"/>
</dbReference>
<evidence type="ECO:0000313" key="2">
    <source>
        <dbReference type="Proteomes" id="UP000734854"/>
    </source>
</evidence>
<reference evidence="1 2" key="1">
    <citation type="submission" date="2020-08" db="EMBL/GenBank/DDBJ databases">
        <title>Plant Genome Project.</title>
        <authorList>
            <person name="Zhang R.-G."/>
        </authorList>
    </citation>
    <scope>NUCLEOTIDE SEQUENCE [LARGE SCALE GENOMIC DNA]</scope>
    <source>
        <tissue evidence="1">Rhizome</tissue>
    </source>
</reference>
<organism evidence="1 2">
    <name type="scientific">Zingiber officinale</name>
    <name type="common">Ginger</name>
    <name type="synonym">Amomum zingiber</name>
    <dbReference type="NCBI Taxonomy" id="94328"/>
    <lineage>
        <taxon>Eukaryota</taxon>
        <taxon>Viridiplantae</taxon>
        <taxon>Streptophyta</taxon>
        <taxon>Embryophyta</taxon>
        <taxon>Tracheophyta</taxon>
        <taxon>Spermatophyta</taxon>
        <taxon>Magnoliopsida</taxon>
        <taxon>Liliopsida</taxon>
        <taxon>Zingiberales</taxon>
        <taxon>Zingiberaceae</taxon>
        <taxon>Zingiber</taxon>
    </lineage>
</organism>
<sequence length="258" mass="27544">MISSLNCCATQVHPRSEEGIRAQFPWSWTVVIGAGFLVVIGVPEGCLSLPWPNTGLPPPIPSAQTQQPLGVVSVGKGLPIQRSSCSSSSYLGVSATNSDNGYLQLANFGSCHICCDQPERFSVENNQFSGPFPKEGIRAQFRWSWIVVIDAGFLVVIGVPEGCLSLPWLNTGLPPPIPSAQTQQSLGVVSVGKGLLIQRSSCSSSNYLGVLATNFGNGYLRLANSSGCHICSDQPERFGIENNQFSGPFPSQLRGFKD</sequence>
<gene>
    <name evidence="1" type="ORF">ZIOFF_050994</name>
</gene>
<proteinExistence type="predicted"/>
<dbReference type="EMBL" id="JACMSC010000014">
    <property type="protein sequence ID" value="KAG6489717.1"/>
    <property type="molecule type" value="Genomic_DNA"/>
</dbReference>
<keyword evidence="2" id="KW-1185">Reference proteome</keyword>
<comment type="caution">
    <text evidence="1">The sequence shown here is derived from an EMBL/GenBank/DDBJ whole genome shotgun (WGS) entry which is preliminary data.</text>
</comment>
<name>A0A8J5FHZ7_ZINOF</name>
<accession>A0A8J5FHZ7</accession>
<protein>
    <submittedName>
        <fullName evidence="1">Uncharacterized protein</fullName>
    </submittedName>
</protein>